<protein>
    <submittedName>
        <fullName evidence="2">Uncharacterized protein</fullName>
    </submittedName>
</protein>
<feature type="region of interest" description="Disordered" evidence="1">
    <location>
        <begin position="1"/>
        <end position="27"/>
    </location>
</feature>
<gene>
    <name evidence="2" type="ORF">NBRC111894_1861</name>
</gene>
<proteinExistence type="predicted"/>
<comment type="caution">
    <text evidence="2">The sequence shown here is derived from an EMBL/GenBank/DDBJ whole genome shotgun (WGS) entry which is preliminary data.</text>
</comment>
<dbReference type="EMBL" id="BEXB01000013">
    <property type="protein sequence ID" value="GAY76307.1"/>
    <property type="molecule type" value="Genomic_DNA"/>
</dbReference>
<evidence type="ECO:0000313" key="2">
    <source>
        <dbReference type="EMBL" id="GAY76307.1"/>
    </source>
</evidence>
<evidence type="ECO:0000256" key="1">
    <source>
        <dbReference type="SAM" id="MobiDB-lite"/>
    </source>
</evidence>
<name>A0A4Y1ZB65_9BACL</name>
<evidence type="ECO:0000313" key="3">
    <source>
        <dbReference type="Proteomes" id="UP000319716"/>
    </source>
</evidence>
<reference evidence="2 3" key="1">
    <citation type="submission" date="2017-11" db="EMBL/GenBank/DDBJ databases">
        <title>Draft Genome Sequence of Sporolactobacillus inulinus NBRC 111894 Isolated from Koso, a Japanese Sugar-Vegetable Fermented Beverage.</title>
        <authorList>
            <person name="Chiou T.Y."/>
            <person name="Oshima K."/>
            <person name="Suda W."/>
            <person name="Hattori M."/>
            <person name="Takahashi T."/>
        </authorList>
    </citation>
    <scope>NUCLEOTIDE SEQUENCE [LARGE SCALE GENOMIC DNA]</scope>
    <source>
        <strain evidence="2 3">NBRC111894</strain>
    </source>
</reference>
<dbReference type="Proteomes" id="UP000319716">
    <property type="component" value="Unassembled WGS sequence"/>
</dbReference>
<feature type="compositionally biased region" description="Basic and acidic residues" evidence="1">
    <location>
        <begin position="1"/>
        <end position="24"/>
    </location>
</feature>
<dbReference type="AlphaFoldDB" id="A0A4Y1ZB65"/>
<accession>A0A4Y1ZB65</accession>
<sequence>MSHESHYVSKMSRIDDEEKKRKDAGTASVHICALSVRSAVTLL</sequence>
<organism evidence="2 3">
    <name type="scientific">Sporolactobacillus inulinus</name>
    <dbReference type="NCBI Taxonomy" id="2078"/>
    <lineage>
        <taxon>Bacteria</taxon>
        <taxon>Bacillati</taxon>
        <taxon>Bacillota</taxon>
        <taxon>Bacilli</taxon>
        <taxon>Bacillales</taxon>
        <taxon>Sporolactobacillaceae</taxon>
        <taxon>Sporolactobacillus</taxon>
    </lineage>
</organism>